<protein>
    <submittedName>
        <fullName evidence="3">Uncharacterized protein</fullName>
    </submittedName>
</protein>
<reference evidence="3 4" key="1">
    <citation type="submission" date="2023-01" db="EMBL/GenBank/DDBJ databases">
        <title>Analysis of 21 Apiospora genomes using comparative genomics revels a genus with tremendous synthesis potential of carbohydrate active enzymes and secondary metabolites.</title>
        <authorList>
            <person name="Sorensen T."/>
        </authorList>
    </citation>
    <scope>NUCLEOTIDE SEQUENCE [LARGE SCALE GENOMIC DNA]</scope>
    <source>
        <strain evidence="3 4">CBS 117206</strain>
    </source>
</reference>
<keyword evidence="4" id="KW-1185">Reference proteome</keyword>
<comment type="caution">
    <text evidence="3">The sequence shown here is derived from an EMBL/GenBank/DDBJ whole genome shotgun (WGS) entry which is preliminary data.</text>
</comment>
<feature type="region of interest" description="Disordered" evidence="1">
    <location>
        <begin position="73"/>
        <end position="110"/>
    </location>
</feature>
<name>A0AAW0R2M0_9PEZI</name>
<feature type="compositionally biased region" description="Basic and acidic residues" evidence="1">
    <location>
        <begin position="90"/>
        <end position="110"/>
    </location>
</feature>
<accession>A0AAW0R2M0</accession>
<dbReference type="EMBL" id="JAQQWP010000004">
    <property type="protein sequence ID" value="KAK8121476.1"/>
    <property type="molecule type" value="Genomic_DNA"/>
</dbReference>
<dbReference type="AlphaFoldDB" id="A0AAW0R2M0"/>
<dbReference type="Proteomes" id="UP001392437">
    <property type="component" value="Unassembled WGS sequence"/>
</dbReference>
<organism evidence="3 4">
    <name type="scientific">Apiospora kogelbergensis</name>
    <dbReference type="NCBI Taxonomy" id="1337665"/>
    <lineage>
        <taxon>Eukaryota</taxon>
        <taxon>Fungi</taxon>
        <taxon>Dikarya</taxon>
        <taxon>Ascomycota</taxon>
        <taxon>Pezizomycotina</taxon>
        <taxon>Sordariomycetes</taxon>
        <taxon>Xylariomycetidae</taxon>
        <taxon>Amphisphaeriales</taxon>
        <taxon>Apiosporaceae</taxon>
        <taxon>Apiospora</taxon>
    </lineage>
</organism>
<proteinExistence type="predicted"/>
<dbReference type="EMBL" id="JAQQWP010000004">
    <property type="protein sequence ID" value="KAK8121466.1"/>
    <property type="molecule type" value="Genomic_DNA"/>
</dbReference>
<evidence type="ECO:0000313" key="3">
    <source>
        <dbReference type="EMBL" id="KAK8121476.1"/>
    </source>
</evidence>
<evidence type="ECO:0000313" key="4">
    <source>
        <dbReference type="Proteomes" id="UP001392437"/>
    </source>
</evidence>
<evidence type="ECO:0000313" key="2">
    <source>
        <dbReference type="EMBL" id="KAK8121466.1"/>
    </source>
</evidence>
<sequence>MAHVHRVFFVDEILGIRRTADTELLLKWSKIEMNRADVLQWGDTGFRVHPSIGPAEEDRYVIEWDPTWVARGGAGAGPAERVGALGADPGTRRAEGRELERGYSRNPHHEEVPVLEMQDLIDVAPI</sequence>
<evidence type="ECO:0000256" key="1">
    <source>
        <dbReference type="SAM" id="MobiDB-lite"/>
    </source>
</evidence>
<gene>
    <name evidence="2" type="ORF">PG999_005586</name>
    <name evidence="3" type="ORF">PG999_005596</name>
</gene>